<keyword evidence="2" id="KW-0732">Signal</keyword>
<dbReference type="VEuPathDB" id="FungiDB:TREMEDRAFT_24699"/>
<name>A0A4Q1BWB8_TREME</name>
<evidence type="ECO:0000313" key="3">
    <source>
        <dbReference type="EMBL" id="RXK42464.1"/>
    </source>
</evidence>
<protein>
    <recommendedName>
        <fullName evidence="5">DUF3533 domain-containing protein</fullName>
    </recommendedName>
</protein>
<dbReference type="InParanoid" id="A0A4Q1BWB8"/>
<sequence>MSIRLWGMVVLASSVLGLSTYDYLEVVKNFADNLLAPKNIAVVQSINREYLFGLFVNTARDPTDPSPFGSPIAYNITATAVQHNTVAASIKFEYYYGSLNRTFPIQLGNIMLTGSRYDVSLRRWAWAADYITPQLIPHMAQRAKGDSTNATLILQQYLAQSVCDATVIYCNGSNQQYDSYDTCMDFVTSVPIGQAYRAGENNLVCRHLHVPMAPLRPTVHCPHLGLTGGGMCIDRTSADPKGLQLGRIRFSLPGGIRSSQICHSGEPGRSGESGEISLSQLDEHTWDPTFYPIAVFGYMLLYYVAAKVIYRFYTLKNGVFEQLSLQNQQNVVVYTLSFIVTTIALGLQLAATPAFAGHYSLTGVGSLRTAGTLISSLYCFELVYRLHMRLPVIAHHFLTILAISLSWTLFENTQSMSFYVSAIIWLFYATTDQLTFVGLLGYRLEWPVQHTAFLLQIAAVQSLVIKAVSTLSLPVYWAVKQKTIYRPIDAVWAVSLWVVACALLLIQLWASFATWTISHSALSRPRGHVHLADD</sequence>
<gene>
    <name evidence="3" type="ORF">M231_00018</name>
</gene>
<proteinExistence type="predicted"/>
<feature type="transmembrane region" description="Helical" evidence="1">
    <location>
        <begin position="331"/>
        <end position="351"/>
    </location>
</feature>
<reference evidence="3 4" key="1">
    <citation type="submission" date="2016-06" db="EMBL/GenBank/DDBJ databases">
        <title>Evolution of pathogenesis and genome organization in the Tremellales.</title>
        <authorList>
            <person name="Cuomo C."/>
            <person name="Litvintseva A."/>
            <person name="Heitman J."/>
            <person name="Chen Y."/>
            <person name="Sun S."/>
            <person name="Springer D."/>
            <person name="Dromer F."/>
            <person name="Young S."/>
            <person name="Zeng Q."/>
            <person name="Chapman S."/>
            <person name="Gujja S."/>
            <person name="Saif S."/>
            <person name="Birren B."/>
        </authorList>
    </citation>
    <scope>NUCLEOTIDE SEQUENCE [LARGE SCALE GENOMIC DNA]</scope>
    <source>
        <strain evidence="3 4">ATCC 28783</strain>
    </source>
</reference>
<dbReference type="AlphaFoldDB" id="A0A4Q1BWB8"/>
<feature type="signal peptide" evidence="2">
    <location>
        <begin position="1"/>
        <end position="17"/>
    </location>
</feature>
<dbReference type="EMBL" id="SDIL01000001">
    <property type="protein sequence ID" value="RXK42464.1"/>
    <property type="molecule type" value="Genomic_DNA"/>
</dbReference>
<keyword evidence="1" id="KW-0472">Membrane</keyword>
<evidence type="ECO:0000256" key="2">
    <source>
        <dbReference type="SAM" id="SignalP"/>
    </source>
</evidence>
<dbReference type="VEuPathDB" id="FungiDB:TREMEDRAFT_25944"/>
<comment type="caution">
    <text evidence="3">The sequence shown here is derived from an EMBL/GenBank/DDBJ whole genome shotgun (WGS) entry which is preliminary data.</text>
</comment>
<feature type="transmembrane region" description="Helical" evidence="1">
    <location>
        <begin position="290"/>
        <end position="310"/>
    </location>
</feature>
<evidence type="ECO:0000313" key="4">
    <source>
        <dbReference type="Proteomes" id="UP000289152"/>
    </source>
</evidence>
<keyword evidence="1" id="KW-1133">Transmembrane helix</keyword>
<feature type="transmembrane region" description="Helical" evidence="1">
    <location>
        <begin position="491"/>
        <end position="517"/>
    </location>
</feature>
<feature type="transmembrane region" description="Helical" evidence="1">
    <location>
        <begin position="416"/>
        <end position="441"/>
    </location>
</feature>
<accession>A0A4Q1BWB8</accession>
<feature type="transmembrane region" description="Helical" evidence="1">
    <location>
        <begin position="392"/>
        <end position="410"/>
    </location>
</feature>
<evidence type="ECO:0008006" key="5">
    <source>
        <dbReference type="Google" id="ProtNLM"/>
    </source>
</evidence>
<feature type="transmembrane region" description="Helical" evidence="1">
    <location>
        <begin position="453"/>
        <end position="479"/>
    </location>
</feature>
<dbReference type="OrthoDB" id="10010954at2759"/>
<organism evidence="3 4">
    <name type="scientific">Tremella mesenterica</name>
    <name type="common">Jelly fungus</name>
    <dbReference type="NCBI Taxonomy" id="5217"/>
    <lineage>
        <taxon>Eukaryota</taxon>
        <taxon>Fungi</taxon>
        <taxon>Dikarya</taxon>
        <taxon>Basidiomycota</taxon>
        <taxon>Agaricomycotina</taxon>
        <taxon>Tremellomycetes</taxon>
        <taxon>Tremellales</taxon>
        <taxon>Tremellaceae</taxon>
        <taxon>Tremella</taxon>
    </lineage>
</organism>
<feature type="chain" id="PRO_5020320277" description="DUF3533 domain-containing protein" evidence="2">
    <location>
        <begin position="18"/>
        <end position="534"/>
    </location>
</feature>
<evidence type="ECO:0000256" key="1">
    <source>
        <dbReference type="SAM" id="Phobius"/>
    </source>
</evidence>
<keyword evidence="1" id="KW-0812">Transmembrane</keyword>
<dbReference type="Proteomes" id="UP000289152">
    <property type="component" value="Unassembled WGS sequence"/>
</dbReference>
<keyword evidence="4" id="KW-1185">Reference proteome</keyword>